<gene>
    <name evidence="5" type="ORF">SAMN02745176_02302</name>
</gene>
<dbReference type="InterPro" id="IPR011583">
    <property type="entry name" value="Chitinase_II/V-like_cat"/>
</dbReference>
<protein>
    <submittedName>
        <fullName evidence="5">Predicted glycosyl hydrolase</fullName>
    </submittedName>
</protein>
<proteinExistence type="predicted"/>
<evidence type="ECO:0000313" key="6">
    <source>
        <dbReference type="Proteomes" id="UP000184442"/>
    </source>
</evidence>
<dbReference type="STRING" id="1122184.SAMN02745176_02302"/>
<evidence type="ECO:0000259" key="3">
    <source>
        <dbReference type="PROSITE" id="PS51272"/>
    </source>
</evidence>
<feature type="domain" description="SLH" evidence="3">
    <location>
        <begin position="153"/>
        <end position="213"/>
    </location>
</feature>
<dbReference type="GO" id="GO:0008061">
    <property type="term" value="F:chitin binding"/>
    <property type="evidence" value="ECO:0007669"/>
    <property type="project" value="InterPro"/>
</dbReference>
<feature type="domain" description="GH18" evidence="4">
    <location>
        <begin position="231"/>
        <end position="564"/>
    </location>
</feature>
<dbReference type="Gene3D" id="3.10.50.10">
    <property type="match status" value="1"/>
</dbReference>
<accession>A0A1M6GC86</accession>
<keyword evidence="5" id="KW-0378">Hydrolase</keyword>
<name>A0A1M6GC86_9FIRM</name>
<dbReference type="EMBL" id="FQZS01000015">
    <property type="protein sequence ID" value="SHJ07537.1"/>
    <property type="molecule type" value="Genomic_DNA"/>
</dbReference>
<evidence type="ECO:0000259" key="4">
    <source>
        <dbReference type="PROSITE" id="PS51910"/>
    </source>
</evidence>
<organism evidence="5 6">
    <name type="scientific">Lutispora thermophila DSM 19022</name>
    <dbReference type="NCBI Taxonomy" id="1122184"/>
    <lineage>
        <taxon>Bacteria</taxon>
        <taxon>Bacillati</taxon>
        <taxon>Bacillota</taxon>
        <taxon>Clostridia</taxon>
        <taxon>Lutisporales</taxon>
        <taxon>Lutisporaceae</taxon>
        <taxon>Lutispora</taxon>
    </lineage>
</organism>
<dbReference type="RefSeq" id="WP_073026348.1">
    <property type="nucleotide sequence ID" value="NZ_FQZS01000015.1"/>
</dbReference>
<dbReference type="OrthoDB" id="9769314at2"/>
<sequence length="578" mass="65679">MHKLKSIISITIILSMLLTTFTYANEDTTLTFVDVPEDHWAYNEIHKLRDLKITDGIGNNMFGLGMVITRGELAAFLVKLMKWEPISPGQGSFLDNMDPNKWYYQPIETALQHDVVSKEEKFRPTDPITREEMAVMLVRTLGYKTLAEQLNSLESPFEDVSSNIGYITVAKDFGIINGIGNGLFKPNDTAKREEAAAMMMRMYKKLIQPISELHGFYAIKSAGQAHMIKDFDSVGFGWSRLEYDGGKDEVILNTSKANNNDYAIPQGYEGPLSMAKDNGVRKSLMVLASNNTIITTKDGSNIPLIQYVLNDAEKRSQAIDVILSQVINPMDADGTLTMDGVVIDFEDMRGEALREAFNVFLKELKAELDNGGKYLYVAVHPARKHGQAYYDGYDYKAIGDMADKVILMAHDYYAKQLTEAEMDMGYTITPVSPIDEVYYALKAITDEEKGVKDRSKIWIQLSFDAVQWKLKEGKVINKYPYNPSYEAIQKRLVMEGVTINYSERYQNPYATFFDANDGTDNIIWYEDSRSIQSKIDLAKMFGIEGVSLWRLGNIPDYQEDGNKKIYMDVWKRILENKR</sequence>
<dbReference type="SMART" id="SM00636">
    <property type="entry name" value="Glyco_18"/>
    <property type="match status" value="1"/>
</dbReference>
<dbReference type="Gene3D" id="3.20.20.80">
    <property type="entry name" value="Glycosidases"/>
    <property type="match status" value="1"/>
</dbReference>
<dbReference type="Pfam" id="PF00395">
    <property type="entry name" value="SLH"/>
    <property type="match status" value="3"/>
</dbReference>
<dbReference type="InterPro" id="IPR029070">
    <property type="entry name" value="Chitinase_insertion_sf"/>
</dbReference>
<dbReference type="PANTHER" id="PTHR46066">
    <property type="entry name" value="CHITINASE DOMAIN-CONTAINING PROTEIN 1 FAMILY MEMBER"/>
    <property type="match status" value="1"/>
</dbReference>
<dbReference type="AlphaFoldDB" id="A0A1M6GC86"/>
<dbReference type="SUPFAM" id="SSF51445">
    <property type="entry name" value="(Trans)glycosidases"/>
    <property type="match status" value="1"/>
</dbReference>
<feature type="chain" id="PRO_5013064987" evidence="2">
    <location>
        <begin position="25"/>
        <end position="578"/>
    </location>
</feature>
<evidence type="ECO:0000256" key="2">
    <source>
        <dbReference type="SAM" id="SignalP"/>
    </source>
</evidence>
<feature type="domain" description="SLH" evidence="3">
    <location>
        <begin position="90"/>
        <end position="151"/>
    </location>
</feature>
<dbReference type="PANTHER" id="PTHR46066:SF2">
    <property type="entry name" value="CHITINASE DOMAIN-CONTAINING PROTEIN 1"/>
    <property type="match status" value="1"/>
</dbReference>
<dbReference type="PROSITE" id="PS51910">
    <property type="entry name" value="GH18_2"/>
    <property type="match status" value="1"/>
</dbReference>
<keyword evidence="6" id="KW-1185">Reference proteome</keyword>
<evidence type="ECO:0000313" key="5">
    <source>
        <dbReference type="EMBL" id="SHJ07537.1"/>
    </source>
</evidence>
<dbReference type="Pfam" id="PF00704">
    <property type="entry name" value="Glyco_hydro_18"/>
    <property type="match status" value="1"/>
</dbReference>
<dbReference type="GO" id="GO:0005975">
    <property type="term" value="P:carbohydrate metabolic process"/>
    <property type="evidence" value="ECO:0007669"/>
    <property type="project" value="InterPro"/>
</dbReference>
<dbReference type="InterPro" id="IPR001223">
    <property type="entry name" value="Glyco_hydro18_cat"/>
</dbReference>
<dbReference type="Proteomes" id="UP000184442">
    <property type="component" value="Unassembled WGS sequence"/>
</dbReference>
<evidence type="ECO:0000256" key="1">
    <source>
        <dbReference type="ARBA" id="ARBA00022737"/>
    </source>
</evidence>
<dbReference type="GO" id="GO:0016787">
    <property type="term" value="F:hydrolase activity"/>
    <property type="evidence" value="ECO:0007669"/>
    <property type="project" value="UniProtKB-KW"/>
</dbReference>
<reference evidence="5 6" key="1">
    <citation type="submission" date="2016-11" db="EMBL/GenBank/DDBJ databases">
        <authorList>
            <person name="Jaros S."/>
            <person name="Januszkiewicz K."/>
            <person name="Wedrychowicz H."/>
        </authorList>
    </citation>
    <scope>NUCLEOTIDE SEQUENCE [LARGE SCALE GENOMIC DNA]</scope>
    <source>
        <strain evidence="5 6">DSM 19022</strain>
    </source>
</reference>
<keyword evidence="1" id="KW-0677">Repeat</keyword>
<feature type="domain" description="SLH" evidence="3">
    <location>
        <begin position="28"/>
        <end position="89"/>
    </location>
</feature>
<dbReference type="InterPro" id="IPR001119">
    <property type="entry name" value="SLH_dom"/>
</dbReference>
<keyword evidence="2" id="KW-0732">Signal</keyword>
<dbReference type="InterPro" id="IPR017853">
    <property type="entry name" value="GH"/>
</dbReference>
<dbReference type="PROSITE" id="PS51272">
    <property type="entry name" value="SLH"/>
    <property type="match status" value="3"/>
</dbReference>
<feature type="signal peptide" evidence="2">
    <location>
        <begin position="1"/>
        <end position="24"/>
    </location>
</feature>